<dbReference type="Proteomes" id="UP000216998">
    <property type="component" value="Unassembled WGS sequence"/>
</dbReference>
<dbReference type="PANTHER" id="PTHR43756">
    <property type="entry name" value="CHOLINE MONOOXYGENASE, CHLOROPLASTIC"/>
    <property type="match status" value="1"/>
</dbReference>
<keyword evidence="5" id="KW-0408">Iron</keyword>
<dbReference type="PANTHER" id="PTHR43756:SF5">
    <property type="entry name" value="CHOLINE MONOOXYGENASE, CHLOROPLASTIC"/>
    <property type="match status" value="1"/>
</dbReference>
<proteinExistence type="predicted"/>
<dbReference type="InterPro" id="IPR015879">
    <property type="entry name" value="Ring_hydroxy_dOase_asu_C_dom"/>
</dbReference>
<dbReference type="CDD" id="cd03469">
    <property type="entry name" value="Rieske_RO_Alpha_N"/>
    <property type="match status" value="1"/>
</dbReference>
<dbReference type="Gene3D" id="2.102.10.10">
    <property type="entry name" value="Rieske [2Fe-2S] iron-sulphur domain"/>
    <property type="match status" value="1"/>
</dbReference>
<evidence type="ECO:0000313" key="9">
    <source>
        <dbReference type="Proteomes" id="UP000216998"/>
    </source>
</evidence>
<evidence type="ECO:0000256" key="2">
    <source>
        <dbReference type="ARBA" id="ARBA00022714"/>
    </source>
</evidence>
<evidence type="ECO:0000256" key="3">
    <source>
        <dbReference type="ARBA" id="ARBA00022723"/>
    </source>
</evidence>
<comment type="cofactor">
    <cofactor evidence="1">
        <name>Fe cation</name>
        <dbReference type="ChEBI" id="CHEBI:24875"/>
    </cofactor>
</comment>
<dbReference type="AlphaFoldDB" id="A0A255Z0W8"/>
<comment type="caution">
    <text evidence="8">The sequence shown here is derived from an EMBL/GenBank/DDBJ whole genome shotgun (WGS) entry which is preliminary data.</text>
</comment>
<evidence type="ECO:0000313" key="8">
    <source>
        <dbReference type="EMBL" id="OYQ34310.1"/>
    </source>
</evidence>
<evidence type="ECO:0000256" key="6">
    <source>
        <dbReference type="ARBA" id="ARBA00023014"/>
    </source>
</evidence>
<dbReference type="Pfam" id="PF00355">
    <property type="entry name" value="Rieske"/>
    <property type="match status" value="1"/>
</dbReference>
<dbReference type="CDD" id="cd08887">
    <property type="entry name" value="RHO_alpha_C_3"/>
    <property type="match status" value="1"/>
</dbReference>
<sequence>MTALAEQINRSVEAMLTYVETQTTDQAADILKVPARDYLDPVRFEREMALIFKRLPLMLALSIELPNPGDYKAMEVMNVPVLITRDREGRVHAMLNVCTHRGAPLVKPGQGSANRFSCPYHAWTFHNDGRLLAISDRAKFGEVDKDCHRLKQLPCQEVAGMIFVTLTPGLEMDVTSFLGGMLDDLESLGFANWHFCGNREIFGANWKIAYDGYLEGYHFAAAHPETVHPRTFSNIMHFDGFGPHLRIGFPQRSIGSLRDVPREEWYRHQNDGYDFVRTLFPNLSIFVAPEIAQIALLLPGPTPGQNRTILTYVTPKPPADEAEREKMEMMASFFGDVTNQEDYVLGLSIQKGLEAGALDHVTFGRNERGNQYFHRWVDHYLKDDPAAPPPSL</sequence>
<dbReference type="PROSITE" id="PS51296">
    <property type="entry name" value="RIESKE"/>
    <property type="match status" value="1"/>
</dbReference>
<keyword evidence="4" id="KW-0560">Oxidoreductase</keyword>
<protein>
    <submittedName>
        <fullName evidence="8">(2Fe-2S)-binding protein</fullName>
    </submittedName>
</protein>
<dbReference type="InterPro" id="IPR017941">
    <property type="entry name" value="Rieske_2Fe-2S"/>
</dbReference>
<keyword evidence="9" id="KW-1185">Reference proteome</keyword>
<evidence type="ECO:0000256" key="5">
    <source>
        <dbReference type="ARBA" id="ARBA00023004"/>
    </source>
</evidence>
<gene>
    <name evidence="8" type="ORF">CHU95_12825</name>
</gene>
<feature type="domain" description="Rieske" evidence="7">
    <location>
        <begin position="57"/>
        <end position="164"/>
    </location>
</feature>
<evidence type="ECO:0000256" key="4">
    <source>
        <dbReference type="ARBA" id="ARBA00023002"/>
    </source>
</evidence>
<dbReference type="InterPro" id="IPR001663">
    <property type="entry name" value="Rng_hydr_dOase-A"/>
</dbReference>
<reference evidence="8 9" key="1">
    <citation type="submission" date="2017-07" db="EMBL/GenBank/DDBJ databases">
        <title>Niveispirillum cyanobacteriorum sp. nov., isolated from cyanobacterial aggregates in a eutrophic lake.</title>
        <authorList>
            <person name="Cai H."/>
        </authorList>
    </citation>
    <scope>NUCLEOTIDE SEQUENCE [LARGE SCALE GENOMIC DNA]</scope>
    <source>
        <strain evidence="9">TH1-14</strain>
    </source>
</reference>
<dbReference type="GO" id="GO:0016491">
    <property type="term" value="F:oxidoreductase activity"/>
    <property type="evidence" value="ECO:0007669"/>
    <property type="project" value="UniProtKB-KW"/>
</dbReference>
<dbReference type="OrthoDB" id="7456916at2"/>
<dbReference type="Gene3D" id="3.90.380.10">
    <property type="entry name" value="Naphthalene 1,2-dioxygenase Alpha Subunit, Chain A, domain 1"/>
    <property type="match status" value="2"/>
</dbReference>
<dbReference type="SUPFAM" id="SSF50022">
    <property type="entry name" value="ISP domain"/>
    <property type="match status" value="1"/>
</dbReference>
<keyword evidence="3" id="KW-0479">Metal-binding</keyword>
<accession>A0A255Z0W8</accession>
<dbReference type="Pfam" id="PF00848">
    <property type="entry name" value="Ring_hydroxyl_A"/>
    <property type="match status" value="1"/>
</dbReference>
<dbReference type="RefSeq" id="WP_094456718.1">
    <property type="nucleotide sequence ID" value="NZ_NOXU01000029.1"/>
</dbReference>
<name>A0A255Z0W8_9PROT</name>
<keyword evidence="6" id="KW-0411">Iron-sulfur</keyword>
<dbReference type="PRINTS" id="PR00090">
    <property type="entry name" value="RNGDIOXGNASE"/>
</dbReference>
<evidence type="ECO:0000259" key="7">
    <source>
        <dbReference type="PROSITE" id="PS51296"/>
    </source>
</evidence>
<dbReference type="InterPro" id="IPR036922">
    <property type="entry name" value="Rieske_2Fe-2S_sf"/>
</dbReference>
<dbReference type="GO" id="GO:0005506">
    <property type="term" value="F:iron ion binding"/>
    <property type="evidence" value="ECO:0007669"/>
    <property type="project" value="InterPro"/>
</dbReference>
<dbReference type="GO" id="GO:0051537">
    <property type="term" value="F:2 iron, 2 sulfur cluster binding"/>
    <property type="evidence" value="ECO:0007669"/>
    <property type="project" value="UniProtKB-KW"/>
</dbReference>
<dbReference type="SUPFAM" id="SSF55961">
    <property type="entry name" value="Bet v1-like"/>
    <property type="match status" value="1"/>
</dbReference>
<organism evidence="8 9">
    <name type="scientific">Niveispirillum lacus</name>
    <dbReference type="NCBI Taxonomy" id="1981099"/>
    <lineage>
        <taxon>Bacteria</taxon>
        <taxon>Pseudomonadati</taxon>
        <taxon>Pseudomonadota</taxon>
        <taxon>Alphaproteobacteria</taxon>
        <taxon>Rhodospirillales</taxon>
        <taxon>Azospirillaceae</taxon>
        <taxon>Niveispirillum</taxon>
    </lineage>
</organism>
<evidence type="ECO:0000256" key="1">
    <source>
        <dbReference type="ARBA" id="ARBA00001962"/>
    </source>
</evidence>
<dbReference type="EMBL" id="NOXU01000029">
    <property type="protein sequence ID" value="OYQ34310.1"/>
    <property type="molecule type" value="Genomic_DNA"/>
</dbReference>
<keyword evidence="2" id="KW-0001">2Fe-2S</keyword>